<evidence type="ECO:0000256" key="1">
    <source>
        <dbReference type="SAM" id="MobiDB-lite"/>
    </source>
</evidence>
<organism evidence="2">
    <name type="scientific">Ross Sea Perciformes nackednavirus</name>
    <dbReference type="NCBI Taxonomy" id="3138850"/>
    <lineage>
        <taxon>Viruses</taxon>
        <taxon>Riboviria</taxon>
        <taxon>Pararnavirae</taxon>
        <taxon>Artverviricota</taxon>
        <taxon>Revtraviricetes</taxon>
        <taxon>Ortervirales</taxon>
    </lineage>
</organism>
<feature type="compositionally biased region" description="Low complexity" evidence="1">
    <location>
        <begin position="197"/>
        <end position="216"/>
    </location>
</feature>
<sequence length="226" mass="24723">MANILLQLQQALALAANVPPPPVILTPTNPEPTGTHRQQHLTRCGFQPAPQIPVTHIPDLPAFVPIVQNYLAKVKPGKHTPDDKLLASHMDHLAQLNSLSLDAGIGRPHAAGSQMLAIEQKLAAYIDYEHAELFKLYLACLCGWKEATRYFEKAHSWSVQTPTIRGLTQPPTWHTIPPQRRSAPGGFGRGRGRGRPQSRSVSRGRTPGRRSPSPRRGANRALSPGP</sequence>
<evidence type="ECO:0000313" key="2">
    <source>
        <dbReference type="EMBL" id="XBP46509.1"/>
    </source>
</evidence>
<name>A0AAU7LM80_9VIRU</name>
<proteinExistence type="predicted"/>
<dbReference type="EMBL" id="PP590779">
    <property type="protein sequence ID" value="XBP46509.1"/>
    <property type="molecule type" value="Viral_cRNA"/>
</dbReference>
<accession>A0AAU7LM80</accession>
<feature type="region of interest" description="Disordered" evidence="1">
    <location>
        <begin position="162"/>
        <end position="226"/>
    </location>
</feature>
<protein>
    <submittedName>
        <fullName evidence="2">Core protein</fullName>
    </submittedName>
</protein>
<reference evidence="2" key="1">
    <citation type="submission" date="2024-03" db="EMBL/GenBank/DDBJ databases">
        <title>Antarctic Fish Virome Diversity.</title>
        <authorList>
            <person name="Grimwood R.M."/>
            <person name="Geoghegan J.L."/>
        </authorList>
    </citation>
    <scope>NUCLEOTIDE SEQUENCE</scope>
    <source>
        <strain evidence="2">TRD_H</strain>
    </source>
</reference>